<gene>
    <name evidence="1" type="ORF">SYNTR_0132</name>
</gene>
<dbReference type="RefSeq" id="WP_156202690.1">
    <property type="nucleotide sequence ID" value="NZ_CP046457.1"/>
</dbReference>
<evidence type="ECO:0000313" key="2">
    <source>
        <dbReference type="Proteomes" id="UP000426444"/>
    </source>
</evidence>
<dbReference type="OrthoDB" id="9779501at2"/>
<name>A0A6I6DBA9_9FIRM</name>
<organism evidence="1 2">
    <name type="scientific">Candidatus Syntrophocurvum alkaliphilum</name>
    <dbReference type="NCBI Taxonomy" id="2293317"/>
    <lineage>
        <taxon>Bacteria</taxon>
        <taxon>Bacillati</taxon>
        <taxon>Bacillota</taxon>
        <taxon>Clostridia</taxon>
        <taxon>Eubacteriales</taxon>
        <taxon>Syntrophomonadaceae</taxon>
        <taxon>Candidatus Syntrophocurvum</taxon>
    </lineage>
</organism>
<protein>
    <recommendedName>
        <fullName evidence="3">CobQ/CobB/MinD/ParA nucleotide binding domain-containing protein</fullName>
    </recommendedName>
</protein>
<proteinExistence type="predicted"/>
<keyword evidence="2" id="KW-1185">Reference proteome</keyword>
<reference evidence="2" key="1">
    <citation type="journal article" date="2019" name="Microbiology">
        <title>Complete Genome Sequence of an Uncultured Bacterium of the Candidate Phylum Bipolaricaulota.</title>
        <authorList>
            <person name="Kadnikov V.V."/>
            <person name="Mardanov A.V."/>
            <person name="Beletsky A.V."/>
            <person name="Frank Y.A."/>
            <person name="Karnachuk O.V."/>
            <person name="Ravin N.V."/>
        </authorList>
    </citation>
    <scope>NUCLEOTIDE SEQUENCE [LARGE SCALE GENOMIC DNA]</scope>
</reference>
<sequence>MHSVLANNRAIIITGGFGSGKSEYAINLALESASIDDLQTTIVDLDLVNAYFRSREAKDLLAKHGVNALVPSDDVFFSDLPIAGPGVRETIKNTDNRLILDVGGDDMGATALASYCEDISRIEHLMLMVVNPFRPFTKDIKGIEQMIVDIEYSSRLKIHGLISNPNIGPGTKLEQILDKHQVVIDAGKNFNLPVYELAIFKELYKKHSSELDRMDIDIKPIEIYLSPQWLVKQLKED</sequence>
<dbReference type="Proteomes" id="UP000426444">
    <property type="component" value="Chromosome"/>
</dbReference>
<dbReference type="EMBL" id="CP046457">
    <property type="protein sequence ID" value="QGT98725.1"/>
    <property type="molecule type" value="Genomic_DNA"/>
</dbReference>
<accession>A0A6I6DBA9</accession>
<evidence type="ECO:0000313" key="1">
    <source>
        <dbReference type="EMBL" id="QGT98725.1"/>
    </source>
</evidence>
<evidence type="ECO:0008006" key="3">
    <source>
        <dbReference type="Google" id="ProtNLM"/>
    </source>
</evidence>
<dbReference type="KEGG" id="salq:SYNTR_0132"/>
<dbReference type="AlphaFoldDB" id="A0A6I6DBA9"/>